<feature type="transmembrane region" description="Helical" evidence="7">
    <location>
        <begin position="313"/>
        <end position="332"/>
    </location>
</feature>
<evidence type="ECO:0000313" key="9">
    <source>
        <dbReference type="EMBL" id="GAA2199940.1"/>
    </source>
</evidence>
<dbReference type="EMBL" id="BAAAQW010000005">
    <property type="protein sequence ID" value="GAA2199940.1"/>
    <property type="molecule type" value="Genomic_DNA"/>
</dbReference>
<dbReference type="Gene3D" id="1.20.1250.20">
    <property type="entry name" value="MFS general substrate transporter like domains"/>
    <property type="match status" value="2"/>
</dbReference>
<feature type="transmembrane region" description="Helical" evidence="7">
    <location>
        <begin position="284"/>
        <end position="306"/>
    </location>
</feature>
<organism evidence="9 10">
    <name type="scientific">Sinomonas flava</name>
    <dbReference type="NCBI Taxonomy" id="496857"/>
    <lineage>
        <taxon>Bacteria</taxon>
        <taxon>Bacillati</taxon>
        <taxon>Actinomycetota</taxon>
        <taxon>Actinomycetes</taxon>
        <taxon>Micrococcales</taxon>
        <taxon>Micrococcaceae</taxon>
        <taxon>Sinomonas</taxon>
    </lineage>
</organism>
<comment type="caution">
    <text evidence="9">The sequence shown here is derived from an EMBL/GenBank/DDBJ whole genome shotgun (WGS) entry which is preliminary data.</text>
</comment>
<feature type="transmembrane region" description="Helical" evidence="7">
    <location>
        <begin position="338"/>
        <end position="357"/>
    </location>
</feature>
<keyword evidence="10" id="KW-1185">Reference proteome</keyword>
<dbReference type="PANTHER" id="PTHR43045:SF1">
    <property type="entry name" value="SHIKIMATE TRANSPORTER"/>
    <property type="match status" value="1"/>
</dbReference>
<keyword evidence="2" id="KW-0813">Transport</keyword>
<reference evidence="9 10" key="1">
    <citation type="journal article" date="2019" name="Int. J. Syst. Evol. Microbiol.">
        <title>The Global Catalogue of Microorganisms (GCM) 10K type strain sequencing project: providing services to taxonomists for standard genome sequencing and annotation.</title>
        <authorList>
            <consortium name="The Broad Institute Genomics Platform"/>
            <consortium name="The Broad Institute Genome Sequencing Center for Infectious Disease"/>
            <person name="Wu L."/>
            <person name="Ma J."/>
        </authorList>
    </citation>
    <scope>NUCLEOTIDE SEQUENCE [LARGE SCALE GENOMIC DNA]</scope>
    <source>
        <strain evidence="9 10">JCM 16034</strain>
    </source>
</reference>
<dbReference type="Pfam" id="PF07690">
    <property type="entry name" value="MFS_1"/>
    <property type="match status" value="1"/>
</dbReference>
<dbReference type="PANTHER" id="PTHR43045">
    <property type="entry name" value="SHIKIMATE TRANSPORTER"/>
    <property type="match status" value="1"/>
</dbReference>
<evidence type="ECO:0000256" key="4">
    <source>
        <dbReference type="ARBA" id="ARBA00022692"/>
    </source>
</evidence>
<feature type="transmembrane region" description="Helical" evidence="7">
    <location>
        <begin position="93"/>
        <end position="111"/>
    </location>
</feature>
<evidence type="ECO:0000256" key="1">
    <source>
        <dbReference type="ARBA" id="ARBA00004651"/>
    </source>
</evidence>
<gene>
    <name evidence="9" type="ORF">GCM10009849_18370</name>
</gene>
<evidence type="ECO:0000313" key="10">
    <source>
        <dbReference type="Proteomes" id="UP001500432"/>
    </source>
</evidence>
<evidence type="ECO:0000259" key="8">
    <source>
        <dbReference type="PROSITE" id="PS50850"/>
    </source>
</evidence>
<keyword evidence="3" id="KW-1003">Cell membrane</keyword>
<evidence type="ECO:0000256" key="5">
    <source>
        <dbReference type="ARBA" id="ARBA00022989"/>
    </source>
</evidence>
<comment type="subcellular location">
    <subcellularLocation>
        <location evidence="1">Cell membrane</location>
        <topology evidence="1">Multi-pass membrane protein</topology>
    </subcellularLocation>
</comment>
<feature type="transmembrane region" description="Helical" evidence="7">
    <location>
        <begin position="378"/>
        <end position="402"/>
    </location>
</feature>
<feature type="transmembrane region" description="Helical" evidence="7">
    <location>
        <begin position="251"/>
        <end position="272"/>
    </location>
</feature>
<feature type="transmembrane region" description="Helical" evidence="7">
    <location>
        <begin position="158"/>
        <end position="181"/>
    </location>
</feature>
<dbReference type="PROSITE" id="PS00217">
    <property type="entry name" value="SUGAR_TRANSPORT_2"/>
    <property type="match status" value="1"/>
</dbReference>
<sequence>MSSHAQTPSAPVERRTLYKAFTASLSGTALEWYDFALYGAATAVVFNKLFFPDDDPAMATIKAFLTYAAGYISRPIGGIVFGRLGDRIGRKRVLVWTLVLIGAATFGIAFLPTYAQAGLWGPALLVLLRFLQGVGVGGEWGGAVLLSSEFSKPGERGLWASAAQVGVPLGSVLANLVLIIMTASMPAADFQSWGWRLAFGFSIVLVGFGLWIRHTLEETPVFQRLLERGEAAKAPVTEVFRTQGRALTGAILCRVGPDVLYAFFAVFVLVWLKTGPNKLSDSEALTCTMVAGALQVVTMPFAGWLSDRVNRKWLYGIAALAGGAWTFIFIAMTQTRSFGLGLVGVVLGLVCHSFMYAPQAAHIAEQFHARLRYTGSSLAYTFAGIIGGGFAPSVFAVLIAMAPNGYTIAGYVLFAAIVTVVGLAMGRKVVDDVDVVPSVPADSSAAR</sequence>
<keyword evidence="6 7" id="KW-0472">Membrane</keyword>
<dbReference type="InterPro" id="IPR005829">
    <property type="entry name" value="Sugar_transporter_CS"/>
</dbReference>
<feature type="domain" description="Major facilitator superfamily (MFS) profile" evidence="8">
    <location>
        <begin position="20"/>
        <end position="434"/>
    </location>
</feature>
<feature type="transmembrane region" description="Helical" evidence="7">
    <location>
        <begin position="123"/>
        <end position="146"/>
    </location>
</feature>
<keyword evidence="5 7" id="KW-1133">Transmembrane helix</keyword>
<dbReference type="SUPFAM" id="SSF103473">
    <property type="entry name" value="MFS general substrate transporter"/>
    <property type="match status" value="1"/>
</dbReference>
<evidence type="ECO:0000256" key="6">
    <source>
        <dbReference type="ARBA" id="ARBA00023136"/>
    </source>
</evidence>
<dbReference type="PROSITE" id="PS50850">
    <property type="entry name" value="MFS"/>
    <property type="match status" value="1"/>
</dbReference>
<evidence type="ECO:0000256" key="2">
    <source>
        <dbReference type="ARBA" id="ARBA00022448"/>
    </source>
</evidence>
<dbReference type="RefSeq" id="WP_344299400.1">
    <property type="nucleotide sequence ID" value="NZ_BAAAQW010000005.1"/>
</dbReference>
<evidence type="ECO:0000256" key="3">
    <source>
        <dbReference type="ARBA" id="ARBA00022475"/>
    </source>
</evidence>
<proteinExistence type="predicted"/>
<feature type="transmembrane region" description="Helical" evidence="7">
    <location>
        <begin position="408"/>
        <end position="426"/>
    </location>
</feature>
<dbReference type="InterPro" id="IPR020846">
    <property type="entry name" value="MFS_dom"/>
</dbReference>
<dbReference type="Proteomes" id="UP001500432">
    <property type="component" value="Unassembled WGS sequence"/>
</dbReference>
<name>A0ABN3BT65_9MICC</name>
<evidence type="ECO:0000256" key="7">
    <source>
        <dbReference type="SAM" id="Phobius"/>
    </source>
</evidence>
<dbReference type="InterPro" id="IPR011701">
    <property type="entry name" value="MFS"/>
</dbReference>
<feature type="transmembrane region" description="Helical" evidence="7">
    <location>
        <begin position="193"/>
        <end position="212"/>
    </location>
</feature>
<protein>
    <submittedName>
        <fullName evidence="9">MFS transporter</fullName>
    </submittedName>
</protein>
<keyword evidence="4 7" id="KW-0812">Transmembrane</keyword>
<dbReference type="InterPro" id="IPR036259">
    <property type="entry name" value="MFS_trans_sf"/>
</dbReference>
<accession>A0ABN3BT65</accession>